<keyword evidence="4" id="KW-0804">Transcription</keyword>
<evidence type="ECO:0000313" key="8">
    <source>
        <dbReference type="Proteomes" id="UP000006238"/>
    </source>
</evidence>
<dbReference type="InterPro" id="IPR000551">
    <property type="entry name" value="MerR-type_HTH_dom"/>
</dbReference>
<keyword evidence="8" id="KW-1185">Reference proteome</keyword>
<name>D4RYJ5_9FIRM</name>
<feature type="compositionally biased region" description="Basic residues" evidence="5">
    <location>
        <begin position="168"/>
        <end position="178"/>
    </location>
</feature>
<dbReference type="HOGENOM" id="CLU_068421_1_0_9"/>
<dbReference type="AlphaFoldDB" id="D4RYJ5"/>
<sequence>MKRYLISEASAITGLEAHVLRYWEEELGMKIPRNELGHRYYTDTEIEIFQKAKEMKNKGYQLKAIKTEIFGKADIIPIHMEHEQGELESEEQNTRDVRMEQFKAIIGSILTEALKENNVELHEKVVKEMDYLFRVNDEAAEERYKKLDETIRSCQRSGKEAAAGKDTRFKHRKKMKKL</sequence>
<protein>
    <submittedName>
        <fullName evidence="7">Transcriptional regulator, MerR family</fullName>
    </submittedName>
</protein>
<feature type="compositionally biased region" description="Basic and acidic residues" evidence="5">
    <location>
        <begin position="155"/>
        <end position="167"/>
    </location>
</feature>
<dbReference type="PANTHER" id="PTHR30204">
    <property type="entry name" value="REDOX-CYCLING DRUG-SENSING TRANSCRIPTIONAL ACTIVATOR SOXR"/>
    <property type="match status" value="1"/>
</dbReference>
<feature type="domain" description="HTH merR-type" evidence="6">
    <location>
        <begin position="3"/>
        <end position="71"/>
    </location>
</feature>
<dbReference type="SMART" id="SM00422">
    <property type="entry name" value="HTH_MERR"/>
    <property type="match status" value="1"/>
</dbReference>
<dbReference type="Pfam" id="PF13411">
    <property type="entry name" value="MerR_1"/>
    <property type="match status" value="1"/>
</dbReference>
<dbReference type="RefSeq" id="WP_005602081.1">
    <property type="nucleotide sequence ID" value="NZ_GG663521.1"/>
</dbReference>
<keyword evidence="1" id="KW-0678">Repressor</keyword>
<evidence type="ECO:0000256" key="3">
    <source>
        <dbReference type="ARBA" id="ARBA00023125"/>
    </source>
</evidence>
<keyword evidence="3" id="KW-0238">DNA-binding</keyword>
<gene>
    <name evidence="7" type="ORF">BUTYVIB_00901</name>
</gene>
<evidence type="ECO:0000256" key="2">
    <source>
        <dbReference type="ARBA" id="ARBA00023015"/>
    </source>
</evidence>
<dbReference type="InterPro" id="IPR009061">
    <property type="entry name" value="DNA-bd_dom_put_sf"/>
</dbReference>
<feature type="region of interest" description="Disordered" evidence="5">
    <location>
        <begin position="155"/>
        <end position="178"/>
    </location>
</feature>
<comment type="caution">
    <text evidence="7">The sequence shown here is derived from an EMBL/GenBank/DDBJ whole genome shotgun (WGS) entry which is preliminary data.</text>
</comment>
<evidence type="ECO:0000256" key="4">
    <source>
        <dbReference type="ARBA" id="ARBA00023163"/>
    </source>
</evidence>
<dbReference type="Gene3D" id="1.10.1660.10">
    <property type="match status" value="1"/>
</dbReference>
<dbReference type="PROSITE" id="PS50937">
    <property type="entry name" value="HTH_MERR_2"/>
    <property type="match status" value="1"/>
</dbReference>
<organism evidence="7 8">
    <name type="scientific">Eshraghiella crossota DSM 2876</name>
    <dbReference type="NCBI Taxonomy" id="511680"/>
    <lineage>
        <taxon>Bacteria</taxon>
        <taxon>Bacillati</taxon>
        <taxon>Bacillota</taxon>
        <taxon>Clostridia</taxon>
        <taxon>Lachnospirales</taxon>
        <taxon>Lachnospiraceae</taxon>
        <taxon>Eshraghiella</taxon>
    </lineage>
</organism>
<dbReference type="SUPFAM" id="SSF46955">
    <property type="entry name" value="Putative DNA-binding domain"/>
    <property type="match status" value="1"/>
</dbReference>
<dbReference type="PANTHER" id="PTHR30204:SF69">
    <property type="entry name" value="MERR-FAMILY TRANSCRIPTIONAL REGULATOR"/>
    <property type="match status" value="1"/>
</dbReference>
<keyword evidence="2" id="KW-0805">Transcription regulation</keyword>
<dbReference type="eggNOG" id="COG0789">
    <property type="taxonomic scope" value="Bacteria"/>
</dbReference>
<evidence type="ECO:0000256" key="1">
    <source>
        <dbReference type="ARBA" id="ARBA00022491"/>
    </source>
</evidence>
<dbReference type="CDD" id="cd04764">
    <property type="entry name" value="HTH_MlrA-like_sg1"/>
    <property type="match status" value="1"/>
</dbReference>
<evidence type="ECO:0000313" key="7">
    <source>
        <dbReference type="EMBL" id="EFF69095.1"/>
    </source>
</evidence>
<dbReference type="GO" id="GO:0003677">
    <property type="term" value="F:DNA binding"/>
    <property type="evidence" value="ECO:0007669"/>
    <property type="project" value="UniProtKB-KW"/>
</dbReference>
<dbReference type="GeneID" id="98917157"/>
<dbReference type="EMBL" id="ABWN01000022">
    <property type="protein sequence ID" value="EFF69095.1"/>
    <property type="molecule type" value="Genomic_DNA"/>
</dbReference>
<reference evidence="7 8" key="1">
    <citation type="submission" date="2010-02" db="EMBL/GenBank/DDBJ databases">
        <authorList>
            <person name="Weinstock G."/>
            <person name="Sodergren E."/>
            <person name="Clifton S."/>
            <person name="Fulton L."/>
            <person name="Fulton B."/>
            <person name="Courtney L."/>
            <person name="Fronick C."/>
            <person name="Harrison M."/>
            <person name="Strong C."/>
            <person name="Farmer C."/>
            <person name="Delahaunty K."/>
            <person name="Markovic C."/>
            <person name="Hall O."/>
            <person name="Minx P."/>
            <person name="Tomlinson C."/>
            <person name="Mitreva M."/>
            <person name="Nelson J."/>
            <person name="Hou S."/>
            <person name="Wollam A."/>
            <person name="Pepin K.H."/>
            <person name="Johnson M."/>
            <person name="Bhonagiri V."/>
            <person name="Zhang X."/>
            <person name="Suruliraj S."/>
            <person name="Warren W."/>
            <person name="Chinwalla A."/>
            <person name="Mardis E.R."/>
            <person name="Wilson R.K."/>
        </authorList>
    </citation>
    <scope>NUCLEOTIDE SEQUENCE [LARGE SCALE GENOMIC DNA]</scope>
    <source>
        <strain evidence="7 8">DSM 2876</strain>
    </source>
</reference>
<dbReference type="InterPro" id="IPR047057">
    <property type="entry name" value="MerR_fam"/>
</dbReference>
<proteinExistence type="predicted"/>
<dbReference type="STRING" id="45851.BHV86_01600"/>
<evidence type="ECO:0000259" key="6">
    <source>
        <dbReference type="PROSITE" id="PS50937"/>
    </source>
</evidence>
<accession>D4RYJ5</accession>
<dbReference type="GO" id="GO:0003700">
    <property type="term" value="F:DNA-binding transcription factor activity"/>
    <property type="evidence" value="ECO:0007669"/>
    <property type="project" value="InterPro"/>
</dbReference>
<evidence type="ECO:0000256" key="5">
    <source>
        <dbReference type="SAM" id="MobiDB-lite"/>
    </source>
</evidence>
<dbReference type="Proteomes" id="UP000006238">
    <property type="component" value="Unassembled WGS sequence"/>
</dbReference>